<organism evidence="3 4">
    <name type="scientific">Nannochloropsis salina CCMP1776</name>
    <dbReference type="NCBI Taxonomy" id="1027361"/>
    <lineage>
        <taxon>Eukaryota</taxon>
        <taxon>Sar</taxon>
        <taxon>Stramenopiles</taxon>
        <taxon>Ochrophyta</taxon>
        <taxon>Eustigmatophyceae</taxon>
        <taxon>Eustigmatales</taxon>
        <taxon>Monodopsidaceae</taxon>
        <taxon>Microchloropsis</taxon>
        <taxon>Microchloropsis salina</taxon>
    </lineage>
</organism>
<dbReference type="OrthoDB" id="186888at2759"/>
<sequence length="384" mass="41010">MARRQAAGAFWCLAWMGAAHGADLMTCSNSHFRALVVPQSTGHSTLLHTPTPPQGNLGLVPEISAEELQEVHQRVMGRHARAYREALPSLDVFAPHPPSGVFIALLDGVSATTPYIERLQAVEGIYEARVAGFKDLHAVATSYGNSSRPSPPSSLVACLACDPATRALPVCQQAAKNRISEDPLLHKIDLAFIAKELPGLASPTELGETFEMGGVADRRFLAEVQSLLRLPFLLPGKPGAQGDSRDVILYAADALRGLEVAYGVSSPQVSLAGRMMDKALDQTSRALERRYAAEGGLISQVLLRQTGALVEVARPRRRLQPTDEDATPVTEEDIFNVNIITWTTVGLILALLMSLCLLAGAGSGPKDSLLYAKFAADTSGGKTD</sequence>
<keyword evidence="1" id="KW-0812">Transmembrane</keyword>
<gene>
    <name evidence="3" type="ORF">NSK_007137</name>
</gene>
<keyword evidence="1" id="KW-1133">Transmembrane helix</keyword>
<proteinExistence type="predicted"/>
<keyword evidence="1" id="KW-0472">Membrane</keyword>
<evidence type="ECO:0000313" key="3">
    <source>
        <dbReference type="EMBL" id="TFJ81890.1"/>
    </source>
</evidence>
<feature type="transmembrane region" description="Helical" evidence="1">
    <location>
        <begin position="339"/>
        <end position="361"/>
    </location>
</feature>
<dbReference type="AlphaFoldDB" id="A0A4D9CRU2"/>
<evidence type="ECO:0000256" key="2">
    <source>
        <dbReference type="SAM" id="SignalP"/>
    </source>
</evidence>
<dbReference type="Proteomes" id="UP000355283">
    <property type="component" value="Unassembled WGS sequence"/>
</dbReference>
<name>A0A4D9CRU2_9STRA</name>
<reference evidence="3 4" key="1">
    <citation type="submission" date="2019-01" db="EMBL/GenBank/DDBJ databases">
        <title>Nuclear Genome Assembly of the Microalgal Biofuel strain Nannochloropsis salina CCMP1776.</title>
        <authorList>
            <person name="Hovde B."/>
        </authorList>
    </citation>
    <scope>NUCLEOTIDE SEQUENCE [LARGE SCALE GENOMIC DNA]</scope>
    <source>
        <strain evidence="3 4">CCMP1776</strain>
    </source>
</reference>
<evidence type="ECO:0000256" key="1">
    <source>
        <dbReference type="SAM" id="Phobius"/>
    </source>
</evidence>
<protein>
    <submittedName>
        <fullName evidence="3">Uncharacterized protein</fullName>
    </submittedName>
</protein>
<comment type="caution">
    <text evidence="3">The sequence shown here is derived from an EMBL/GenBank/DDBJ whole genome shotgun (WGS) entry which is preliminary data.</text>
</comment>
<accession>A0A4D9CRU2</accession>
<dbReference type="EMBL" id="SDOX01000122">
    <property type="protein sequence ID" value="TFJ81890.1"/>
    <property type="molecule type" value="Genomic_DNA"/>
</dbReference>
<keyword evidence="2" id="KW-0732">Signal</keyword>
<feature type="signal peptide" evidence="2">
    <location>
        <begin position="1"/>
        <end position="21"/>
    </location>
</feature>
<feature type="chain" id="PRO_5020024129" evidence="2">
    <location>
        <begin position="22"/>
        <end position="384"/>
    </location>
</feature>
<keyword evidence="4" id="KW-1185">Reference proteome</keyword>
<evidence type="ECO:0000313" key="4">
    <source>
        <dbReference type="Proteomes" id="UP000355283"/>
    </source>
</evidence>